<feature type="domain" description="Bifunctional inhibitor/plant lipid transfer protein/seed storage helical" evidence="4">
    <location>
        <begin position="30"/>
        <end position="116"/>
    </location>
</feature>
<feature type="chain" id="PRO_5043652358" description="Non-specific lipid-transfer protein" evidence="3">
    <location>
        <begin position="25"/>
        <end position="120"/>
    </location>
</feature>
<reference evidence="5 6" key="1">
    <citation type="journal article" date="2021" name="Commun. Biol.">
        <title>The genome of Shorea leprosula (Dipterocarpaceae) highlights the ecological relevance of drought in aseasonal tropical rainforests.</title>
        <authorList>
            <person name="Ng K.K.S."/>
            <person name="Kobayashi M.J."/>
            <person name="Fawcett J.A."/>
            <person name="Hatakeyama M."/>
            <person name="Paape T."/>
            <person name="Ng C.H."/>
            <person name="Ang C.C."/>
            <person name="Tnah L.H."/>
            <person name="Lee C.T."/>
            <person name="Nishiyama T."/>
            <person name="Sese J."/>
            <person name="O'Brien M.J."/>
            <person name="Copetti D."/>
            <person name="Mohd Noor M.I."/>
            <person name="Ong R.C."/>
            <person name="Putra M."/>
            <person name="Sireger I.Z."/>
            <person name="Indrioko S."/>
            <person name="Kosugi Y."/>
            <person name="Izuno A."/>
            <person name="Isagi Y."/>
            <person name="Lee S.L."/>
            <person name="Shimizu K.K."/>
        </authorList>
    </citation>
    <scope>NUCLEOTIDE SEQUENCE [LARGE SCALE GENOMIC DNA]</scope>
    <source>
        <strain evidence="5">214</strain>
    </source>
</reference>
<gene>
    <name evidence="5" type="ORF">SLEP1_g16503</name>
</gene>
<feature type="signal peptide" evidence="3">
    <location>
        <begin position="1"/>
        <end position="24"/>
    </location>
</feature>
<organism evidence="5 6">
    <name type="scientific">Rubroshorea leprosula</name>
    <dbReference type="NCBI Taxonomy" id="152421"/>
    <lineage>
        <taxon>Eukaryota</taxon>
        <taxon>Viridiplantae</taxon>
        <taxon>Streptophyta</taxon>
        <taxon>Embryophyta</taxon>
        <taxon>Tracheophyta</taxon>
        <taxon>Spermatophyta</taxon>
        <taxon>Magnoliopsida</taxon>
        <taxon>eudicotyledons</taxon>
        <taxon>Gunneridae</taxon>
        <taxon>Pentapetalae</taxon>
        <taxon>rosids</taxon>
        <taxon>malvids</taxon>
        <taxon>Malvales</taxon>
        <taxon>Dipterocarpaceae</taxon>
        <taxon>Rubroshorea</taxon>
    </lineage>
</organism>
<dbReference type="PRINTS" id="PR00382">
    <property type="entry name" value="LIPIDTRNSFER"/>
</dbReference>
<keyword evidence="2" id="KW-0813">Transport</keyword>
<dbReference type="PANTHER" id="PTHR33076">
    <property type="entry name" value="NON-SPECIFIC LIPID-TRANSFER PROTEIN 2-RELATED"/>
    <property type="match status" value="1"/>
</dbReference>
<comment type="function">
    <text evidence="2">Plant non-specific lipid-transfer proteins transfer phospholipids as well as galactolipids across membranes. May play a role in wax or cutin deposition in the cell walls of expanding epidermal cells and certain secretory tissues.</text>
</comment>
<name>A0AAV5IR59_9ROSI</name>
<comment type="similarity">
    <text evidence="1 2">Belongs to the plant LTP family.</text>
</comment>
<dbReference type="GO" id="GO:0008289">
    <property type="term" value="F:lipid binding"/>
    <property type="evidence" value="ECO:0007669"/>
    <property type="project" value="UniProtKB-KW"/>
</dbReference>
<dbReference type="Pfam" id="PF00234">
    <property type="entry name" value="Tryp_alpha_amyl"/>
    <property type="match status" value="1"/>
</dbReference>
<keyword evidence="2" id="KW-0446">Lipid-binding</keyword>
<dbReference type="SMART" id="SM00499">
    <property type="entry name" value="AAI"/>
    <property type="match status" value="1"/>
</dbReference>
<evidence type="ECO:0000259" key="4">
    <source>
        <dbReference type="SMART" id="SM00499"/>
    </source>
</evidence>
<dbReference type="InterPro" id="IPR036312">
    <property type="entry name" value="Bifun_inhib/LTP/seed_sf"/>
</dbReference>
<evidence type="ECO:0000313" key="6">
    <source>
        <dbReference type="Proteomes" id="UP001054252"/>
    </source>
</evidence>
<dbReference type="CDD" id="cd01960">
    <property type="entry name" value="nsLTP1"/>
    <property type="match status" value="1"/>
</dbReference>
<dbReference type="PROSITE" id="PS00597">
    <property type="entry name" value="PLANT_LTP"/>
    <property type="match status" value="1"/>
</dbReference>
<protein>
    <recommendedName>
        <fullName evidence="2">Non-specific lipid-transfer protein</fullName>
    </recommendedName>
</protein>
<dbReference type="Gene3D" id="1.10.110.10">
    <property type="entry name" value="Plant lipid-transfer and hydrophobic proteins"/>
    <property type="match status" value="1"/>
</dbReference>
<comment type="caution">
    <text evidence="5">The sequence shown here is derived from an EMBL/GenBank/DDBJ whole genome shotgun (WGS) entry which is preliminary data.</text>
</comment>
<proteinExistence type="inferred from homology"/>
<evidence type="ECO:0000313" key="5">
    <source>
        <dbReference type="EMBL" id="GKV04341.1"/>
    </source>
</evidence>
<keyword evidence="6" id="KW-1185">Reference proteome</keyword>
<evidence type="ECO:0000256" key="3">
    <source>
        <dbReference type="SAM" id="SignalP"/>
    </source>
</evidence>
<dbReference type="GO" id="GO:0006869">
    <property type="term" value="P:lipid transport"/>
    <property type="evidence" value="ECO:0007669"/>
    <property type="project" value="InterPro"/>
</dbReference>
<dbReference type="InterPro" id="IPR000528">
    <property type="entry name" value="Plant_nsLTP"/>
</dbReference>
<dbReference type="EMBL" id="BPVZ01000021">
    <property type="protein sequence ID" value="GKV04341.1"/>
    <property type="molecule type" value="Genomic_DNA"/>
</dbReference>
<sequence>MASCGGLVGCSVLIYIMMVPGLQAQAALSCGVMKSDVSPCIFYLLFGGHVSSSCCNGVQTIFSSAQTTLDRRSICNCLKSAIDGIPYSNANLRRAAELPGKCGVNIPYKISPSIDCNGVN</sequence>
<dbReference type="AlphaFoldDB" id="A0AAV5IR59"/>
<evidence type="ECO:0000256" key="2">
    <source>
        <dbReference type="RuleBase" id="RU000628"/>
    </source>
</evidence>
<evidence type="ECO:0000256" key="1">
    <source>
        <dbReference type="ARBA" id="ARBA00009748"/>
    </source>
</evidence>
<dbReference type="SUPFAM" id="SSF47699">
    <property type="entry name" value="Bifunctional inhibitor/lipid-transfer protein/seed storage 2S albumin"/>
    <property type="match status" value="1"/>
</dbReference>
<accession>A0AAV5IR59</accession>
<dbReference type="InterPro" id="IPR016140">
    <property type="entry name" value="Bifunc_inhib/LTP/seed_store"/>
</dbReference>
<keyword evidence="3" id="KW-0732">Signal</keyword>
<dbReference type="Proteomes" id="UP001054252">
    <property type="component" value="Unassembled WGS sequence"/>
</dbReference>